<organism evidence="1 2">
    <name type="scientific">Lacipirellula parvula</name>
    <dbReference type="NCBI Taxonomy" id="2650471"/>
    <lineage>
        <taxon>Bacteria</taxon>
        <taxon>Pseudomonadati</taxon>
        <taxon>Planctomycetota</taxon>
        <taxon>Planctomycetia</taxon>
        <taxon>Pirellulales</taxon>
        <taxon>Lacipirellulaceae</taxon>
        <taxon>Lacipirellula</taxon>
    </lineage>
</organism>
<reference evidence="2" key="1">
    <citation type="submission" date="2019-10" db="EMBL/GenBank/DDBJ databases">
        <title>Lacipirellula parvula gen. nov., sp. nov., representing a lineage of planctomycetes widespread in freshwater anoxic habitats, and description of the family Lacipirellulaceae.</title>
        <authorList>
            <person name="Dedysh S.N."/>
            <person name="Kulichevskaya I.S."/>
            <person name="Beletsky A.V."/>
            <person name="Rakitin A.L."/>
            <person name="Mardanov A.V."/>
            <person name="Ivanova A.A."/>
            <person name="Saltykova V.X."/>
            <person name="Rijpstra W.I.C."/>
            <person name="Sinninghe Damste J.S."/>
            <person name="Ravin N.V."/>
        </authorList>
    </citation>
    <scope>NUCLEOTIDE SEQUENCE [LARGE SCALE GENOMIC DNA]</scope>
    <source>
        <strain evidence="2">PX69</strain>
    </source>
</reference>
<keyword evidence="2" id="KW-1185">Reference proteome</keyword>
<protein>
    <submittedName>
        <fullName evidence="1">Uncharacterized protein</fullName>
    </submittedName>
</protein>
<proteinExistence type="predicted"/>
<sequence>MALRIAFTGGPLDGSVMAAADERPSSNVWLDLPRYVFRVTRHGREGASFDIYHPAELQSVRQFGRQLPLHQYRIRLRVIADDSTILVKAEYVGLTGRSIPPTLQGIREWAGEGPAAEAPRIYEAPPLDEGTASVAALAVRKLA</sequence>
<dbReference type="EMBL" id="AP021861">
    <property type="protein sequence ID" value="BBO33744.1"/>
    <property type="molecule type" value="Genomic_DNA"/>
</dbReference>
<accession>A0A5K7XAK1</accession>
<dbReference type="Proteomes" id="UP000326837">
    <property type="component" value="Chromosome"/>
</dbReference>
<name>A0A5K7XAK1_9BACT</name>
<evidence type="ECO:0000313" key="2">
    <source>
        <dbReference type="Proteomes" id="UP000326837"/>
    </source>
</evidence>
<gene>
    <name evidence="1" type="ORF">PLANPX_3356</name>
</gene>
<dbReference type="RefSeq" id="WP_152099462.1">
    <property type="nucleotide sequence ID" value="NZ_AP021861.1"/>
</dbReference>
<dbReference type="KEGG" id="lpav:PLANPX_3356"/>
<evidence type="ECO:0000313" key="1">
    <source>
        <dbReference type="EMBL" id="BBO33744.1"/>
    </source>
</evidence>
<dbReference type="AlphaFoldDB" id="A0A5K7XAK1"/>